<feature type="transmembrane region" description="Helical" evidence="10">
    <location>
        <begin position="348"/>
        <end position="372"/>
    </location>
</feature>
<feature type="transmembrane region" description="Helical" evidence="10">
    <location>
        <begin position="148"/>
        <end position="171"/>
    </location>
</feature>
<keyword evidence="6 10" id="KW-0812">Transmembrane</keyword>
<dbReference type="InterPro" id="IPR004680">
    <property type="entry name" value="Cit_transptr-like_dom"/>
</dbReference>
<feature type="transmembrane region" description="Helical" evidence="10">
    <location>
        <begin position="312"/>
        <end position="336"/>
    </location>
</feature>
<dbReference type="AlphaFoldDB" id="A0A370HEC0"/>
<dbReference type="InterPro" id="IPR000802">
    <property type="entry name" value="Arsenical_pump_ArsB"/>
</dbReference>
<evidence type="ECO:0000256" key="8">
    <source>
        <dbReference type="ARBA" id="ARBA00022989"/>
    </source>
</evidence>
<dbReference type="PANTHER" id="PTHR43302:SF5">
    <property type="entry name" value="TRANSPORTER ARSB-RELATED"/>
    <property type="match status" value="1"/>
</dbReference>
<dbReference type="GO" id="GO:0005886">
    <property type="term" value="C:plasma membrane"/>
    <property type="evidence" value="ECO:0007669"/>
    <property type="project" value="UniProtKB-SubCell"/>
</dbReference>
<evidence type="ECO:0000313" key="12">
    <source>
        <dbReference type="EMBL" id="RDI55375.1"/>
    </source>
</evidence>
<dbReference type="GO" id="GO:0046685">
    <property type="term" value="P:response to arsenic-containing substance"/>
    <property type="evidence" value="ECO:0007669"/>
    <property type="project" value="UniProtKB-KW"/>
</dbReference>
<dbReference type="Pfam" id="PF03600">
    <property type="entry name" value="CitMHS"/>
    <property type="match status" value="1"/>
</dbReference>
<evidence type="ECO:0000256" key="5">
    <source>
        <dbReference type="ARBA" id="ARBA00022475"/>
    </source>
</evidence>
<keyword evidence="8 10" id="KW-1133">Transmembrane helix</keyword>
<comment type="similarity">
    <text evidence="2">Belongs to the ArsB family.</text>
</comment>
<evidence type="ECO:0000259" key="11">
    <source>
        <dbReference type="Pfam" id="PF03600"/>
    </source>
</evidence>
<keyword evidence="5" id="KW-1003">Cell membrane</keyword>
<evidence type="ECO:0000256" key="1">
    <source>
        <dbReference type="ARBA" id="ARBA00004651"/>
    </source>
</evidence>
<evidence type="ECO:0000256" key="6">
    <source>
        <dbReference type="ARBA" id="ARBA00022692"/>
    </source>
</evidence>
<feature type="transmembrane region" description="Helical" evidence="10">
    <location>
        <begin position="245"/>
        <end position="268"/>
    </location>
</feature>
<dbReference type="STRING" id="1210089.GCA_001613165_02223"/>
<keyword evidence="9 10" id="KW-0472">Membrane</keyword>
<protein>
    <submittedName>
        <fullName evidence="12">Arsenite efflux membrane protein ArsB</fullName>
    </submittedName>
</protein>
<accession>A0A370HEC0</accession>
<comment type="similarity">
    <text evidence="3">Belongs to the CitM (TC 2.A.11) transporter family.</text>
</comment>
<keyword evidence="13" id="KW-1185">Reference proteome</keyword>
<proteinExistence type="inferred from homology"/>
<feature type="transmembrane region" description="Helical" evidence="10">
    <location>
        <begin position="107"/>
        <end position="127"/>
    </location>
</feature>
<dbReference type="GO" id="GO:0015105">
    <property type="term" value="F:arsenite transmembrane transporter activity"/>
    <property type="evidence" value="ECO:0007669"/>
    <property type="project" value="InterPro"/>
</dbReference>
<keyword evidence="4" id="KW-0813">Transport</keyword>
<dbReference type="Proteomes" id="UP000255355">
    <property type="component" value="Unassembled WGS sequence"/>
</dbReference>
<evidence type="ECO:0000256" key="3">
    <source>
        <dbReference type="ARBA" id="ARBA00009843"/>
    </source>
</evidence>
<organism evidence="12 13">
    <name type="scientific">Nocardia mexicana</name>
    <dbReference type="NCBI Taxonomy" id="279262"/>
    <lineage>
        <taxon>Bacteria</taxon>
        <taxon>Bacillati</taxon>
        <taxon>Actinomycetota</taxon>
        <taxon>Actinomycetes</taxon>
        <taxon>Mycobacteriales</taxon>
        <taxon>Nocardiaceae</taxon>
        <taxon>Nocardia</taxon>
    </lineage>
</organism>
<evidence type="ECO:0000256" key="10">
    <source>
        <dbReference type="SAM" id="Phobius"/>
    </source>
</evidence>
<dbReference type="PANTHER" id="PTHR43302">
    <property type="entry name" value="TRANSPORTER ARSB-RELATED"/>
    <property type="match status" value="1"/>
</dbReference>
<gene>
    <name evidence="12" type="ORF">DFR68_101208</name>
</gene>
<dbReference type="EMBL" id="QQAZ01000001">
    <property type="protein sequence ID" value="RDI55375.1"/>
    <property type="molecule type" value="Genomic_DNA"/>
</dbReference>
<evidence type="ECO:0000313" key="13">
    <source>
        <dbReference type="Proteomes" id="UP000255355"/>
    </source>
</evidence>
<evidence type="ECO:0000256" key="7">
    <source>
        <dbReference type="ARBA" id="ARBA00022849"/>
    </source>
</evidence>
<feature type="transmembrane region" description="Helical" evidence="10">
    <location>
        <begin position="68"/>
        <end position="87"/>
    </location>
</feature>
<name>A0A370HEC0_9NOCA</name>
<reference evidence="12 13" key="1">
    <citation type="submission" date="2018-07" db="EMBL/GenBank/DDBJ databases">
        <title>Genomic Encyclopedia of Type Strains, Phase IV (KMG-IV): sequencing the most valuable type-strain genomes for metagenomic binning, comparative biology and taxonomic classification.</title>
        <authorList>
            <person name="Goeker M."/>
        </authorList>
    </citation>
    <scope>NUCLEOTIDE SEQUENCE [LARGE SCALE GENOMIC DNA]</scope>
    <source>
        <strain evidence="12 13">DSM 44952</strain>
    </source>
</reference>
<keyword evidence="7" id="KW-0059">Arsenical resistance</keyword>
<sequence>MVLAGLGAAVVIGGWLPLVDAVDIELTQAGPILAFLIATTVLAELSDAAGVFDVAAAACARLARGSTAALFGLVAVLSTVVTVVMGLDTTAVLLTPVVLAVTDAVGVAAIPFAMLVVWLANTASLLLPVSNLTNLLAVQHTGVSTIGFAGRMALPALAAVLITVAYLGLLFRRSLTGRYHAPPAAPPPDRLRFIVCTAACGAFAVAVACGVVPWVAATAAAAAAAAPFAMRDRKRLRWSLIPWRPVVAVAGLLLVVGALGAHGMAAVLSGWLGRSDAQATAVAAAMSNLVNNLPAYTAIRSAVPPGDQGRSAAVLVGVNCGPLVTMWGSLATLLWAQRCRARGMTIAPLRFAAIGLGGVPLVLLGAGAALHWS</sequence>
<feature type="transmembrane region" description="Helical" evidence="10">
    <location>
        <begin position="31"/>
        <end position="56"/>
    </location>
</feature>
<evidence type="ECO:0000256" key="9">
    <source>
        <dbReference type="ARBA" id="ARBA00023136"/>
    </source>
</evidence>
<feature type="transmembrane region" description="Helical" evidence="10">
    <location>
        <begin position="191"/>
        <end position="224"/>
    </location>
</feature>
<comment type="subcellular location">
    <subcellularLocation>
        <location evidence="1">Cell membrane</location>
        <topology evidence="1">Multi-pass membrane protein</topology>
    </subcellularLocation>
</comment>
<comment type="caution">
    <text evidence="12">The sequence shown here is derived from an EMBL/GenBank/DDBJ whole genome shotgun (WGS) entry which is preliminary data.</text>
</comment>
<dbReference type="PRINTS" id="PR00758">
    <property type="entry name" value="ARSENICPUMP"/>
</dbReference>
<feature type="domain" description="Citrate transporter-like" evidence="11">
    <location>
        <begin position="6"/>
        <end position="299"/>
    </location>
</feature>
<evidence type="ECO:0000256" key="2">
    <source>
        <dbReference type="ARBA" id="ARBA00006433"/>
    </source>
</evidence>
<evidence type="ECO:0000256" key="4">
    <source>
        <dbReference type="ARBA" id="ARBA00022448"/>
    </source>
</evidence>